<gene>
    <name evidence="2" type="ORF">E3T51_03410</name>
</gene>
<accession>A0A4R9BS93</accession>
<dbReference type="Pfam" id="PF10006">
    <property type="entry name" value="DUF2249"/>
    <property type="match status" value="1"/>
</dbReference>
<comment type="caution">
    <text evidence="2">The sequence shown here is derived from an EMBL/GenBank/DDBJ whole genome shotgun (WGS) entry which is preliminary data.</text>
</comment>
<protein>
    <submittedName>
        <fullName evidence="2">DUF2249 domain-containing protein</fullName>
    </submittedName>
</protein>
<organism evidence="2 3">
    <name type="scientific">Cryobacterium serini</name>
    <dbReference type="NCBI Taxonomy" id="1259201"/>
    <lineage>
        <taxon>Bacteria</taxon>
        <taxon>Bacillati</taxon>
        <taxon>Actinomycetota</taxon>
        <taxon>Actinomycetes</taxon>
        <taxon>Micrococcales</taxon>
        <taxon>Microbacteriaceae</taxon>
        <taxon>Cryobacterium</taxon>
    </lineage>
</organism>
<evidence type="ECO:0000313" key="2">
    <source>
        <dbReference type="EMBL" id="TFD89780.1"/>
    </source>
</evidence>
<evidence type="ECO:0000259" key="1">
    <source>
        <dbReference type="Pfam" id="PF10006"/>
    </source>
</evidence>
<dbReference type="InterPro" id="IPR018720">
    <property type="entry name" value="DUF2249"/>
</dbReference>
<name>A0A4R9BS93_9MICO</name>
<keyword evidence="3" id="KW-1185">Reference proteome</keyword>
<dbReference type="AlphaFoldDB" id="A0A4R9BS93"/>
<feature type="domain" description="DUF2249" evidence="1">
    <location>
        <begin position="76"/>
        <end position="145"/>
    </location>
</feature>
<dbReference type="Proteomes" id="UP000297626">
    <property type="component" value="Unassembled WGS sequence"/>
</dbReference>
<dbReference type="EMBL" id="SOHN01000008">
    <property type="protein sequence ID" value="TFD89780.1"/>
    <property type="molecule type" value="Genomic_DNA"/>
</dbReference>
<reference evidence="2 3" key="1">
    <citation type="submission" date="2019-03" db="EMBL/GenBank/DDBJ databases">
        <title>Genomics of glacier-inhabiting Cryobacterium strains.</title>
        <authorList>
            <person name="Liu Q."/>
            <person name="Xin Y.-H."/>
        </authorList>
    </citation>
    <scope>NUCLEOTIDE SEQUENCE [LARGE SCALE GENOMIC DNA]</scope>
    <source>
        <strain evidence="2 3">Sr54</strain>
    </source>
</reference>
<sequence length="147" mass="16222">MRRIHSLAHRRVGVLNGIVCSKIEVLLFAPSRGDTMTAEPIRITAGPTAHEHEHEHEHEPATATCTCGHDDSEAIVLDSRTIPHAIRHAAIFGALDAIQPGISLDLMASHNPLPLLAQLERNHPNSFSISYLERGPDVWTLRLTRIL</sequence>
<proteinExistence type="predicted"/>
<evidence type="ECO:0000313" key="3">
    <source>
        <dbReference type="Proteomes" id="UP000297626"/>
    </source>
</evidence>